<sequence length="146" mass="17027">MASQTLVPARKHLTAADFYDGEFPGCFHAYASPYSYPSGNDVFCIIRIRGLGRPWELCPERDLARKVLEQAFPVLTASWMRFDIGFNGSLIWHQYMKEVQEGAYDEWRIAAWTMFNEIPDLLRQSGYDLRTMKVEPLPGPWKWKFL</sequence>
<dbReference type="AlphaFoldDB" id="A0A813D6D3"/>
<protein>
    <submittedName>
        <fullName evidence="1">Uncharacterized protein</fullName>
    </submittedName>
</protein>
<evidence type="ECO:0000313" key="1">
    <source>
        <dbReference type="EMBL" id="CAE8584062.1"/>
    </source>
</evidence>
<proteinExistence type="predicted"/>
<dbReference type="EMBL" id="CAJNNV010000997">
    <property type="protein sequence ID" value="CAE8584062.1"/>
    <property type="molecule type" value="Genomic_DNA"/>
</dbReference>
<reference evidence="1" key="1">
    <citation type="submission" date="2021-02" db="EMBL/GenBank/DDBJ databases">
        <authorList>
            <person name="Dougan E. K."/>
            <person name="Rhodes N."/>
            <person name="Thang M."/>
            <person name="Chan C."/>
        </authorList>
    </citation>
    <scope>NUCLEOTIDE SEQUENCE</scope>
</reference>
<gene>
    <name evidence="1" type="ORF">PGLA1383_LOCUS3006</name>
</gene>
<comment type="caution">
    <text evidence="1">The sequence shown here is derived from an EMBL/GenBank/DDBJ whole genome shotgun (WGS) entry which is preliminary data.</text>
</comment>
<keyword evidence="2" id="KW-1185">Reference proteome</keyword>
<accession>A0A813D6D3</accession>
<organism evidence="1 2">
    <name type="scientific">Polarella glacialis</name>
    <name type="common">Dinoflagellate</name>
    <dbReference type="NCBI Taxonomy" id="89957"/>
    <lineage>
        <taxon>Eukaryota</taxon>
        <taxon>Sar</taxon>
        <taxon>Alveolata</taxon>
        <taxon>Dinophyceae</taxon>
        <taxon>Suessiales</taxon>
        <taxon>Suessiaceae</taxon>
        <taxon>Polarella</taxon>
    </lineage>
</organism>
<dbReference type="Proteomes" id="UP000654075">
    <property type="component" value="Unassembled WGS sequence"/>
</dbReference>
<evidence type="ECO:0000313" key="2">
    <source>
        <dbReference type="Proteomes" id="UP000654075"/>
    </source>
</evidence>
<name>A0A813D6D3_POLGL</name>